<evidence type="ECO:0000259" key="2">
    <source>
        <dbReference type="Pfam" id="PF10107"/>
    </source>
</evidence>
<reference evidence="3" key="2">
    <citation type="submission" date="2021-05" db="EMBL/GenBank/DDBJ databases">
        <title>Protein family content uncovers lineage relationships and bacterial pathway maintenance mechanisms in DPANN archaea.</title>
        <authorList>
            <person name="Castelle C.J."/>
            <person name="Meheust R."/>
            <person name="Jaffe A.L."/>
            <person name="Seitz K."/>
            <person name="Gong X."/>
            <person name="Baker B.J."/>
            <person name="Banfield J.F."/>
        </authorList>
    </citation>
    <scope>NUCLEOTIDE SEQUENCE</scope>
    <source>
        <strain evidence="3">RIFCSPHIGHO2_01_FULL_AR10_44_11</strain>
    </source>
</reference>
<keyword evidence="1" id="KW-0472">Membrane</keyword>
<sequence length="128" mass="15011">MNPKKETPDMFEYVLLAIVAILAIFLIFLYKKSKSLEFRLSELGFRKASQSVKYGKLTEQWIPMSKDFPYNPNDFRFIGSPIDGIVFDDSEIVFCEFKSASAQLNENQKRIKDLVENKKVRWLEFRAD</sequence>
<name>A0A8T4KPZ0_9ARCH</name>
<dbReference type="GO" id="GO:0004519">
    <property type="term" value="F:endonuclease activity"/>
    <property type="evidence" value="ECO:0007669"/>
    <property type="project" value="UniProtKB-KW"/>
</dbReference>
<dbReference type="Pfam" id="PF10107">
    <property type="entry name" value="Endonuc_Holl"/>
    <property type="match status" value="1"/>
</dbReference>
<feature type="transmembrane region" description="Helical" evidence="1">
    <location>
        <begin position="13"/>
        <end position="30"/>
    </location>
</feature>
<dbReference type="InterPro" id="IPR019287">
    <property type="entry name" value="Hday_junct_resolvase-rel_dom"/>
</dbReference>
<reference evidence="3" key="1">
    <citation type="submission" date="2021-03" db="EMBL/GenBank/DDBJ databases">
        <authorList>
            <person name="Jaffe A."/>
        </authorList>
    </citation>
    <scope>NUCLEOTIDE SEQUENCE</scope>
    <source>
        <strain evidence="3">RIFCSPHIGHO2_01_FULL_AR10_44_11</strain>
    </source>
</reference>
<gene>
    <name evidence="3" type="ORF">J4415_00910</name>
</gene>
<feature type="domain" description="Holliday junction resolvase-related" evidence="2">
    <location>
        <begin position="48"/>
        <end position="126"/>
    </location>
</feature>
<keyword evidence="3" id="KW-0255">Endonuclease</keyword>
<accession>A0A8T4KPZ0</accession>
<evidence type="ECO:0000313" key="3">
    <source>
        <dbReference type="EMBL" id="MBS3057168.1"/>
    </source>
</evidence>
<evidence type="ECO:0000313" key="4">
    <source>
        <dbReference type="Proteomes" id="UP000677687"/>
    </source>
</evidence>
<keyword evidence="3" id="KW-0540">Nuclease</keyword>
<evidence type="ECO:0000256" key="1">
    <source>
        <dbReference type="SAM" id="Phobius"/>
    </source>
</evidence>
<dbReference type="AlphaFoldDB" id="A0A8T4KPZ0"/>
<organism evidence="3 4">
    <name type="scientific">Candidatus Iainarchaeum sp</name>
    <dbReference type="NCBI Taxonomy" id="3101447"/>
    <lineage>
        <taxon>Archaea</taxon>
        <taxon>Candidatus Iainarchaeota</taxon>
        <taxon>Candidatus Iainarchaeia</taxon>
        <taxon>Candidatus Iainarchaeales</taxon>
        <taxon>Candidatus Iainarchaeaceae</taxon>
        <taxon>Candidatus Iainarchaeum</taxon>
    </lineage>
</organism>
<keyword evidence="3" id="KW-0378">Hydrolase</keyword>
<protein>
    <submittedName>
        <fullName evidence="3">Endonuclease</fullName>
    </submittedName>
</protein>
<comment type="caution">
    <text evidence="3">The sequence shown here is derived from an EMBL/GenBank/DDBJ whole genome shotgun (WGS) entry which is preliminary data.</text>
</comment>
<proteinExistence type="predicted"/>
<dbReference type="EMBL" id="JAGVWD010000012">
    <property type="protein sequence ID" value="MBS3057168.1"/>
    <property type="molecule type" value="Genomic_DNA"/>
</dbReference>
<keyword evidence="1" id="KW-1133">Transmembrane helix</keyword>
<keyword evidence="1" id="KW-0812">Transmembrane</keyword>
<dbReference type="Proteomes" id="UP000677687">
    <property type="component" value="Unassembled WGS sequence"/>
</dbReference>